<dbReference type="RefSeq" id="WP_101716979.1">
    <property type="nucleotide sequence ID" value="NZ_PJRS01000011.1"/>
</dbReference>
<evidence type="ECO:0008006" key="4">
    <source>
        <dbReference type="Google" id="ProtNLM"/>
    </source>
</evidence>
<keyword evidence="1" id="KW-0732">Signal</keyword>
<evidence type="ECO:0000313" key="2">
    <source>
        <dbReference type="EMBL" id="PLR27776.1"/>
    </source>
</evidence>
<protein>
    <recommendedName>
        <fullName evidence="4">DUF2141 domain-containing protein</fullName>
    </recommendedName>
</protein>
<proteinExistence type="predicted"/>
<name>A0A2N5DP04_9CAUL</name>
<dbReference type="AlphaFoldDB" id="A0A2N5DP04"/>
<dbReference type="InterPro" id="IPR018673">
    <property type="entry name" value="DUF2141"/>
</dbReference>
<feature type="signal peptide" evidence="1">
    <location>
        <begin position="1"/>
        <end position="28"/>
    </location>
</feature>
<dbReference type="Pfam" id="PF09912">
    <property type="entry name" value="DUF2141"/>
    <property type="match status" value="1"/>
</dbReference>
<evidence type="ECO:0000313" key="3">
    <source>
        <dbReference type="Proteomes" id="UP000234479"/>
    </source>
</evidence>
<evidence type="ECO:0000256" key="1">
    <source>
        <dbReference type="SAM" id="SignalP"/>
    </source>
</evidence>
<dbReference type="EMBL" id="PJRS01000011">
    <property type="protein sequence ID" value="PLR27776.1"/>
    <property type="molecule type" value="Genomic_DNA"/>
</dbReference>
<organism evidence="2 3">
    <name type="scientific">Caulobacter zeae</name>
    <dbReference type="NCBI Taxonomy" id="2055137"/>
    <lineage>
        <taxon>Bacteria</taxon>
        <taxon>Pseudomonadati</taxon>
        <taxon>Pseudomonadota</taxon>
        <taxon>Alphaproteobacteria</taxon>
        <taxon>Caulobacterales</taxon>
        <taxon>Caulobacteraceae</taxon>
        <taxon>Caulobacter</taxon>
    </lineage>
</organism>
<comment type="caution">
    <text evidence="2">The sequence shown here is derived from an EMBL/GenBank/DDBJ whole genome shotgun (WGS) entry which is preliminary data.</text>
</comment>
<dbReference type="Proteomes" id="UP000234479">
    <property type="component" value="Unassembled WGS sequence"/>
</dbReference>
<dbReference type="OrthoDB" id="9788332at2"/>
<accession>A0A2N5DP04</accession>
<sequence length="158" mass="15912">MRLLPLLACAAVLAAPVAGFCQDIPVVAAPPAATAAATSADASLVVSFPALKAHTGVLQVAVYDSAQAWKGGKAVTSVTVPAAEAAPTVRLDLPAGTYAIRAFHDVDGDGRLGTNPFGLPVEPYGFSNDAKVNMGPPSFEAAAFTVAPGENAQALTLR</sequence>
<gene>
    <name evidence="2" type="ORF">SGCZBJ_05310</name>
</gene>
<keyword evidence="3" id="KW-1185">Reference proteome</keyword>
<reference evidence="2 3" key="1">
    <citation type="submission" date="2017-12" db="EMBL/GenBank/DDBJ databases">
        <title>The genome sequence of Caulobacter sp. 410.</title>
        <authorList>
            <person name="Gao J."/>
            <person name="Mao X."/>
            <person name="Sun J."/>
        </authorList>
    </citation>
    <scope>NUCLEOTIDE SEQUENCE [LARGE SCALE GENOMIC DNA]</scope>
    <source>
        <strain evidence="2 3">410</strain>
    </source>
</reference>
<feature type="chain" id="PRO_5014807808" description="DUF2141 domain-containing protein" evidence="1">
    <location>
        <begin position="29"/>
        <end position="158"/>
    </location>
</feature>